<organism evidence="3 4">
    <name type="scientific">Tetrapisispora phaffii (strain ATCC 24235 / CBS 4417 / NBRC 1672 / NRRL Y-8282 / UCD 70-5)</name>
    <name type="common">Yeast</name>
    <name type="synonym">Fabospora phaffii</name>
    <dbReference type="NCBI Taxonomy" id="1071381"/>
    <lineage>
        <taxon>Eukaryota</taxon>
        <taxon>Fungi</taxon>
        <taxon>Dikarya</taxon>
        <taxon>Ascomycota</taxon>
        <taxon>Saccharomycotina</taxon>
        <taxon>Saccharomycetes</taxon>
        <taxon>Saccharomycetales</taxon>
        <taxon>Saccharomycetaceae</taxon>
        <taxon>Tetrapisispora</taxon>
    </lineage>
</organism>
<dbReference type="Pfam" id="PF00994">
    <property type="entry name" value="MoCF_biosynth"/>
    <property type="match status" value="1"/>
</dbReference>
<dbReference type="RefSeq" id="XP_003686820.1">
    <property type="nucleotide sequence ID" value="XM_003686772.1"/>
</dbReference>
<dbReference type="SUPFAM" id="SSF53218">
    <property type="entry name" value="Molybdenum cofactor biosynthesis proteins"/>
    <property type="match status" value="1"/>
</dbReference>
<sequence length="280" mass="31730">MSIVAAACVIIGDEVLNSKIHDSNSRYFAKYCYNLGIELKEIATIGDDEDIIVETLQRLSKKYDFIVTTGGIGPTHDDITYDAIAKSFNLPCELDLDCKARMTNISNPESKLDSDSLKAHYRMATLPTGKIVENYYLADDLWVPVCCINKQVYIFPGIPQLFIKLLNLLTPILKTTYSIEDNNQDYVRYFVKTSFKESEISTYLRLLQEESSKISKNIKIGSYPHFGHGFNTVSILGTSDFSDYLAKIRDQTIERLNGEQISEAEEERISNDFENQGIKP</sequence>
<dbReference type="KEGG" id="tpf:TPHA_0H01800"/>
<evidence type="ECO:0000313" key="4">
    <source>
        <dbReference type="Proteomes" id="UP000005666"/>
    </source>
</evidence>
<dbReference type="GO" id="GO:0047884">
    <property type="term" value="F:FAD diphosphatase activity"/>
    <property type="evidence" value="ECO:0007669"/>
    <property type="project" value="EnsemblFungi"/>
</dbReference>
<accession>G8BX82</accession>
<dbReference type="SMART" id="SM00852">
    <property type="entry name" value="MoCF_biosynth"/>
    <property type="match status" value="1"/>
</dbReference>
<evidence type="ECO:0000259" key="2">
    <source>
        <dbReference type="SMART" id="SM00852"/>
    </source>
</evidence>
<dbReference type="Proteomes" id="UP000005666">
    <property type="component" value="Chromosome 8"/>
</dbReference>
<dbReference type="OMA" id="EGWAPGC"/>
<dbReference type="eggNOG" id="KOG2644">
    <property type="taxonomic scope" value="Eukaryota"/>
</dbReference>
<dbReference type="PANTHER" id="PTHR47675:SF1">
    <property type="entry name" value="MOLYBDOPTERIN BINDING DOMAIN PROTEIN (AFU_ORTHOLOGUE AFUA_5G11210)"/>
    <property type="match status" value="1"/>
</dbReference>
<proteinExistence type="predicted"/>
<gene>
    <name evidence="3" type="primary">TPHA0H01800</name>
    <name evidence="3" type="ordered locus">TPHA_0H01800</name>
</gene>
<dbReference type="GO" id="GO:0042726">
    <property type="term" value="P:flavin-containing compound metabolic process"/>
    <property type="evidence" value="ECO:0007669"/>
    <property type="project" value="EnsemblFungi"/>
</dbReference>
<reference evidence="3 4" key="1">
    <citation type="journal article" date="2011" name="Proc. Natl. Acad. Sci. U.S.A.">
        <title>Evolutionary erosion of yeast sex chromosomes by mating-type switching accidents.</title>
        <authorList>
            <person name="Gordon J.L."/>
            <person name="Armisen D."/>
            <person name="Proux-Wera E."/>
            <person name="Oheigeartaigh S.S."/>
            <person name="Byrne K.P."/>
            <person name="Wolfe K.H."/>
        </authorList>
    </citation>
    <scope>NUCLEOTIDE SEQUENCE [LARGE SCALE GENOMIC DNA]</scope>
    <source>
        <strain evidence="4">ATCC 24235 / CBS 4417 / NBRC 1672 / NRRL Y-8282 / UCD 70-5</strain>
    </source>
</reference>
<dbReference type="HOGENOM" id="CLU_030805_0_0_1"/>
<dbReference type="STRING" id="1071381.G8BX82"/>
<protein>
    <recommendedName>
        <fullName evidence="2">MoaB/Mog domain-containing protein</fullName>
    </recommendedName>
</protein>
<dbReference type="PANTHER" id="PTHR47675">
    <property type="entry name" value="MOLYBDOPTERIN BINDING DOMAIN PROTEIN (AFU_ORTHOLOGUE AFUA_5G11210)"/>
    <property type="match status" value="1"/>
</dbReference>
<evidence type="ECO:0000313" key="3">
    <source>
        <dbReference type="EMBL" id="CCE64386.1"/>
    </source>
</evidence>
<dbReference type="EMBL" id="HE612863">
    <property type="protein sequence ID" value="CCE64386.1"/>
    <property type="molecule type" value="Genomic_DNA"/>
</dbReference>
<feature type="region of interest" description="Disordered" evidence="1">
    <location>
        <begin position="259"/>
        <end position="280"/>
    </location>
</feature>
<dbReference type="OrthoDB" id="448496at2759"/>
<feature type="domain" description="MoaB/Mog" evidence="2">
    <location>
        <begin position="7"/>
        <end position="176"/>
    </location>
</feature>
<dbReference type="AlphaFoldDB" id="G8BX82"/>
<dbReference type="InterPro" id="IPR001453">
    <property type="entry name" value="MoaB/Mog_dom"/>
</dbReference>
<dbReference type="CDD" id="cd00885">
    <property type="entry name" value="cinA"/>
    <property type="match status" value="1"/>
</dbReference>
<dbReference type="Gene3D" id="3.40.980.10">
    <property type="entry name" value="MoaB/Mog-like domain"/>
    <property type="match status" value="1"/>
</dbReference>
<dbReference type="GeneID" id="11534021"/>
<evidence type="ECO:0000256" key="1">
    <source>
        <dbReference type="SAM" id="MobiDB-lite"/>
    </source>
</evidence>
<keyword evidence="4" id="KW-1185">Reference proteome</keyword>
<name>G8BX82_TETPH</name>
<dbReference type="InterPro" id="IPR036425">
    <property type="entry name" value="MoaB/Mog-like_dom_sf"/>
</dbReference>